<dbReference type="OrthoDB" id="109589at2"/>
<reference evidence="2 3" key="1">
    <citation type="submission" date="2019-06" db="EMBL/GenBank/DDBJ databases">
        <title>The draft genome of Rhizobium smilacinae PTYR-5.</title>
        <authorList>
            <person name="Liu L."/>
            <person name="Li L."/>
            <person name="Zhang X."/>
        </authorList>
    </citation>
    <scope>NUCLEOTIDE SEQUENCE [LARGE SCALE GENOMIC DNA]</scope>
    <source>
        <strain evidence="2 3">PTYR-5</strain>
    </source>
</reference>
<keyword evidence="3" id="KW-1185">Reference proteome</keyword>
<protein>
    <submittedName>
        <fullName evidence="2">SDR family NAD(P)-dependent oxidoreductase</fullName>
    </submittedName>
</protein>
<evidence type="ECO:0000313" key="3">
    <source>
        <dbReference type="Proteomes" id="UP000311605"/>
    </source>
</evidence>
<dbReference type="RefSeq" id="WP_139672526.1">
    <property type="nucleotide sequence ID" value="NZ_VDMN01000001.1"/>
</dbReference>
<dbReference type="Pfam" id="PF00106">
    <property type="entry name" value="adh_short"/>
    <property type="match status" value="1"/>
</dbReference>
<organism evidence="2 3">
    <name type="scientific">Aliirhizobium smilacinae</name>
    <dbReference type="NCBI Taxonomy" id="1395944"/>
    <lineage>
        <taxon>Bacteria</taxon>
        <taxon>Pseudomonadati</taxon>
        <taxon>Pseudomonadota</taxon>
        <taxon>Alphaproteobacteria</taxon>
        <taxon>Hyphomicrobiales</taxon>
        <taxon>Rhizobiaceae</taxon>
        <taxon>Aliirhizobium</taxon>
    </lineage>
</organism>
<evidence type="ECO:0000313" key="2">
    <source>
        <dbReference type="EMBL" id="TNM65226.1"/>
    </source>
</evidence>
<sequence>MKRDTSISWQHRNPNTLDLNGLQVAIVGGTGGIGRSFAQDLARQGANVTVVGQTFKDQSIRNIRFMTADLSSMAEAKRVAAELPAETLDLVIMTTGIMAGPKRQVIAEGVERDLAISYLSRYVILKAIAHRLGVARAEPRMKPRVFVMGFPGSGQKANVEDLNSERGYGRMKAHMNTVAGNEALVLDAARRYPQIDVFGLNPGFVKTGIRENLFGTNRLLLSIIEGLTSFMTVKPEVYSERMVPLLVSPDLEGRSGAMFNNKAQAILPSPAIANVSMTGSIIAATETLLGKI</sequence>
<dbReference type="AlphaFoldDB" id="A0A5C4XNX8"/>
<keyword evidence="1" id="KW-0560">Oxidoreductase</keyword>
<dbReference type="PRINTS" id="PR00081">
    <property type="entry name" value="GDHRDH"/>
</dbReference>
<dbReference type="InterPro" id="IPR002347">
    <property type="entry name" value="SDR_fam"/>
</dbReference>
<dbReference type="GO" id="GO:0016491">
    <property type="term" value="F:oxidoreductase activity"/>
    <property type="evidence" value="ECO:0007669"/>
    <property type="project" value="UniProtKB-KW"/>
</dbReference>
<dbReference type="InterPro" id="IPR036291">
    <property type="entry name" value="NAD(P)-bd_dom_sf"/>
</dbReference>
<comment type="caution">
    <text evidence="2">The sequence shown here is derived from an EMBL/GenBank/DDBJ whole genome shotgun (WGS) entry which is preliminary data.</text>
</comment>
<dbReference type="InterPro" id="IPR052228">
    <property type="entry name" value="Sec_Metab_Biosynth_Oxidored"/>
</dbReference>
<accession>A0A5C4XNX8</accession>
<dbReference type="SUPFAM" id="SSF51735">
    <property type="entry name" value="NAD(P)-binding Rossmann-fold domains"/>
    <property type="match status" value="1"/>
</dbReference>
<evidence type="ECO:0000256" key="1">
    <source>
        <dbReference type="ARBA" id="ARBA00023002"/>
    </source>
</evidence>
<dbReference type="EMBL" id="VDMN01000001">
    <property type="protein sequence ID" value="TNM65226.1"/>
    <property type="molecule type" value="Genomic_DNA"/>
</dbReference>
<dbReference type="PANTHER" id="PTHR47534:SF3">
    <property type="entry name" value="ALCOHOL DEHYDROGENASE-LIKE C-TERMINAL DOMAIN-CONTAINING PROTEIN"/>
    <property type="match status" value="1"/>
</dbReference>
<proteinExistence type="predicted"/>
<dbReference type="Gene3D" id="3.40.50.720">
    <property type="entry name" value="NAD(P)-binding Rossmann-like Domain"/>
    <property type="match status" value="1"/>
</dbReference>
<dbReference type="PANTHER" id="PTHR47534">
    <property type="entry name" value="YALI0E05731P"/>
    <property type="match status" value="1"/>
</dbReference>
<gene>
    <name evidence="2" type="ORF">FHP24_02775</name>
</gene>
<name>A0A5C4XNX8_9HYPH</name>
<dbReference type="Proteomes" id="UP000311605">
    <property type="component" value="Unassembled WGS sequence"/>
</dbReference>